<dbReference type="Proteomes" id="UP000316603">
    <property type="component" value="Unassembled WGS sequence"/>
</dbReference>
<feature type="compositionally biased region" description="Polar residues" evidence="1">
    <location>
        <begin position="828"/>
        <end position="839"/>
    </location>
</feature>
<feature type="region of interest" description="Disordered" evidence="1">
    <location>
        <begin position="799"/>
        <end position="839"/>
    </location>
</feature>
<evidence type="ECO:0000313" key="2">
    <source>
        <dbReference type="EMBL" id="TWF86724.1"/>
    </source>
</evidence>
<evidence type="ECO:0000256" key="1">
    <source>
        <dbReference type="SAM" id="MobiDB-lite"/>
    </source>
</evidence>
<proteinExistence type="predicted"/>
<name>A0A561TI08_9ACTN</name>
<dbReference type="EMBL" id="VIWV01000001">
    <property type="protein sequence ID" value="TWF86724.1"/>
    <property type="molecule type" value="Genomic_DNA"/>
</dbReference>
<comment type="caution">
    <text evidence="2">The sequence shown here is derived from an EMBL/GenBank/DDBJ whole genome shotgun (WGS) entry which is preliminary data.</text>
</comment>
<dbReference type="AlphaFoldDB" id="A0A561TI08"/>
<dbReference type="RefSeq" id="WP_167531796.1">
    <property type="nucleotide sequence ID" value="NZ_BNCE01000002.1"/>
</dbReference>
<reference evidence="2 3" key="1">
    <citation type="submission" date="2019-06" db="EMBL/GenBank/DDBJ databases">
        <title>Sequencing the genomes of 1000 actinobacteria strains.</title>
        <authorList>
            <person name="Klenk H.-P."/>
        </authorList>
    </citation>
    <scope>NUCLEOTIDE SEQUENCE [LARGE SCALE GENOMIC DNA]</scope>
    <source>
        <strain evidence="2 3">DSM 41695</strain>
    </source>
</reference>
<evidence type="ECO:0000313" key="3">
    <source>
        <dbReference type="Proteomes" id="UP000316603"/>
    </source>
</evidence>
<keyword evidence="3" id="KW-1185">Reference proteome</keyword>
<sequence>MSDGITVITATEIPGTSFTGRAAQPKKGAIRTERHHLVGLVESRFPYVTNGLHSSRLHLIERRHDGERNYFTMRDHHDKELTVHLDVVPLPAGIVARTYVNTTSDNHVIQLSDAIDAQHVDRALSHEVGELLAVRERARNNQRTPFQDSLTRGSVRGPVTLSDEDIGRVSELNHLAGRMNDRSLAVRVRSKARKEFSFLLDHTGLRSRAFARETQARVEEQHAADLRIASIRKHLSPVALRELKGLSVPIHQLGGSDARALSDFRARVRSQPARNMTRSGIGNHTVPGFRVDGSAISRVELTTEALLMADTRTGISQRTLNELRAETLRTGQSPGRKVIIGGGASLAGRDPDALLIDARGRWHLDPGEGLFQSADQVRDTRAVGLGYSHQFTDPTNRVTMQAVQLWEDTLASRGPLVDGSARLVAGEDGNLWAHIVPNDGSESLRVRVEGVPTIATGIPPQLIPGADLAVPTIAAVHDRLHKILPDDSPVHERLSTVTTARETLEVLRQENSESALRANTTARAAMRTLDAAVDWENAREILPGKVLLGDEVSDNKFDPHVANSWLISGASGNAISAAEIILEANPDARVAIVGSNIPPILFEQIPLRAARERFETAHGGDGRLSFHIAPGNRARGIPLAYNSEGEACFRIGNVEAEAYIASLARTAPVPEAAQDLSRWVHKSNGNLEGDLMFDKNSQYLGYSLTFRGQGSEHQVHVTGAASGFLPNTVFPPQVQNALNDMGARQVPLQSGSPAVGFAPTAWQSVLLAKARQQGEVELHKEPPSSWIRAESANVASTSSIAAASSLRPTSAQRNQSRPEAMFPPRDAPNSTISTIRGRR</sequence>
<feature type="compositionally biased region" description="Polar residues" evidence="1">
    <location>
        <begin position="806"/>
        <end position="817"/>
    </location>
</feature>
<accession>A0A561TI08</accession>
<gene>
    <name evidence="2" type="ORF">FHX78_113712</name>
</gene>
<organism evidence="2 3">
    <name type="scientific">Streptomyces capillispiralis</name>
    <dbReference type="NCBI Taxonomy" id="68182"/>
    <lineage>
        <taxon>Bacteria</taxon>
        <taxon>Bacillati</taxon>
        <taxon>Actinomycetota</taxon>
        <taxon>Actinomycetes</taxon>
        <taxon>Kitasatosporales</taxon>
        <taxon>Streptomycetaceae</taxon>
        <taxon>Streptomyces</taxon>
    </lineage>
</organism>
<protein>
    <submittedName>
        <fullName evidence="2">Uncharacterized protein</fullName>
    </submittedName>
</protein>